<dbReference type="Proteomes" id="UP000019763">
    <property type="component" value="Unassembled WGS sequence"/>
</dbReference>
<feature type="compositionally biased region" description="Basic and acidic residues" evidence="1">
    <location>
        <begin position="673"/>
        <end position="724"/>
    </location>
</feature>
<feature type="region of interest" description="Disordered" evidence="1">
    <location>
        <begin position="589"/>
        <end position="740"/>
    </location>
</feature>
<keyword evidence="3" id="KW-1185">Reference proteome</keyword>
<proteinExistence type="predicted"/>
<dbReference type="RefSeq" id="XP_011133337.1">
    <property type="nucleotide sequence ID" value="XM_011135035.1"/>
</dbReference>
<name>A0A023AXQ1_GRENI</name>
<organism evidence="2 3">
    <name type="scientific">Gregarina niphandrodes</name>
    <name type="common">Septate eugregarine</name>
    <dbReference type="NCBI Taxonomy" id="110365"/>
    <lineage>
        <taxon>Eukaryota</taxon>
        <taxon>Sar</taxon>
        <taxon>Alveolata</taxon>
        <taxon>Apicomplexa</taxon>
        <taxon>Conoidasida</taxon>
        <taxon>Gregarinasina</taxon>
        <taxon>Eugregarinorida</taxon>
        <taxon>Gregarinidae</taxon>
        <taxon>Gregarina</taxon>
    </lineage>
</organism>
<dbReference type="eggNOG" id="ENOG502T6PD">
    <property type="taxonomic scope" value="Eukaryota"/>
</dbReference>
<dbReference type="AlphaFoldDB" id="A0A023AXQ1"/>
<sequence length="740" mass="84488">MRTVWSRRRELQLGYVWSMDGAAYLAMDMAVVARVPGAGVAQRPELEWLENASPYESELYWMRNYWRSFTPEAYAVLSKTISGWPSKRLSAWPPRWLQILQTRSLSAQELAEWQVSREPGDESSETVEVPGYVPVLGRMTRFATRAGVFRNDVEAHAALRNALPEDAWRAFRSVDTAQLGRCRLEYLEFAAYISAFLRSPFGLVSRRLENALDAEPWHPRRRRLWVAGCLLQHARVCTVQLARFCVAVLGCVAWGPGRLFCLDTQNRLRVRFLREKWSANASAEDLQQRLAQLPSVTAAEFARMPDEWGTGSPTQQLASELQLNWAAAFWAPLDRRQYEQLRNTSQSQQRFGAVRRARVQEAADSVWMTIPNSAETVYIPEIITLTEFAKRAMLFKTEFDAYEALRRSIPEQAWKRLRGVQATQFGTCTWECLELSRIISIFFESAFGSVNRSLERTIFGHVAPDPLTRRWWITACLLQHARVSTIDLLEFCISQLKYEPRLESGLISRLDLTLNPELECFRQYPYTIHHPIRNAEEVRALATRLATQLRRMGSVSFAEFNTLTRPAVTTASTRHPIILTRYATSTGRATLKGHATTKTTPKLQATRVEDVPPQLQHLRRRGNKREAAARLPQDAETPAANKTRKCVTQSEHQPRDQSPLDLSPLDLSPLDRSPLDRSPLDRSPLDRSPLDRSPLDRSPLDRSPLDRSPLDRSPLDRSPLDRSPLDLSPLDLSQRPNHTA</sequence>
<feature type="compositionally biased region" description="Low complexity" evidence="1">
    <location>
        <begin position="725"/>
        <end position="740"/>
    </location>
</feature>
<reference evidence="2" key="1">
    <citation type="submission" date="2013-12" db="EMBL/GenBank/DDBJ databases">
        <authorList>
            <person name="Omoto C.K."/>
            <person name="Sibley D."/>
            <person name="Venepally P."/>
            <person name="Hadjithomas M."/>
            <person name="Karamycheva S."/>
            <person name="Brunk B."/>
            <person name="Roos D."/>
            <person name="Caler E."/>
            <person name="Lorenzi H."/>
        </authorList>
    </citation>
    <scope>NUCLEOTIDE SEQUENCE</scope>
</reference>
<evidence type="ECO:0000313" key="2">
    <source>
        <dbReference type="EMBL" id="EZG43432.1"/>
    </source>
</evidence>
<accession>A0A023AXQ1</accession>
<protein>
    <submittedName>
        <fullName evidence="2">Uncharacterized protein</fullName>
    </submittedName>
</protein>
<dbReference type="EMBL" id="AFNH02001293">
    <property type="protein sequence ID" value="EZG43432.1"/>
    <property type="molecule type" value="Genomic_DNA"/>
</dbReference>
<feature type="compositionally biased region" description="Low complexity" evidence="1">
    <location>
        <begin position="656"/>
        <end position="672"/>
    </location>
</feature>
<gene>
    <name evidence="2" type="ORF">GNI_172360</name>
</gene>
<evidence type="ECO:0000256" key="1">
    <source>
        <dbReference type="SAM" id="MobiDB-lite"/>
    </source>
</evidence>
<evidence type="ECO:0000313" key="3">
    <source>
        <dbReference type="Proteomes" id="UP000019763"/>
    </source>
</evidence>
<dbReference type="VEuPathDB" id="CryptoDB:GNI_172360"/>
<comment type="caution">
    <text evidence="2">The sequence shown here is derived from an EMBL/GenBank/DDBJ whole genome shotgun (WGS) entry which is preliminary data.</text>
</comment>
<dbReference type="GeneID" id="22915880"/>